<dbReference type="Proteomes" id="UP001236585">
    <property type="component" value="Chromosome"/>
</dbReference>
<keyword evidence="2 4" id="KW-0238">DNA-binding</keyword>
<feature type="domain" description="HTH tetR-type" evidence="6">
    <location>
        <begin position="19"/>
        <end position="79"/>
    </location>
</feature>
<dbReference type="SUPFAM" id="SSF46689">
    <property type="entry name" value="Homeodomain-like"/>
    <property type="match status" value="1"/>
</dbReference>
<accession>A0ABY8W170</accession>
<dbReference type="EMBL" id="CP126981">
    <property type="protein sequence ID" value="WIM88722.1"/>
    <property type="molecule type" value="Genomic_DNA"/>
</dbReference>
<sequence>MSEGGGTRRRRAVSKEDKSKRRNEIMDAAKKVFARNGFHATTISHIAKEAGLAYGSVYWYFDSKDELFHALMAAEGEALRAHIAASLAAAGGRPDRNWEPLRITVQAVLEYFEADKAVTKLLLRDASALGDEFEKHLGSIYERFIDDIEKNMIVAQERGTVISAPPRMLAFSLAALIGQIAHRRLTTDDGVTASDVADIVVSFALNGLRPRDEVLAATGPVTDP</sequence>
<evidence type="ECO:0000256" key="1">
    <source>
        <dbReference type="ARBA" id="ARBA00023015"/>
    </source>
</evidence>
<evidence type="ECO:0000256" key="3">
    <source>
        <dbReference type="ARBA" id="ARBA00023163"/>
    </source>
</evidence>
<dbReference type="InterPro" id="IPR001647">
    <property type="entry name" value="HTH_TetR"/>
</dbReference>
<dbReference type="RefSeq" id="WP_285189054.1">
    <property type="nucleotide sequence ID" value="NZ_CP126981.1"/>
</dbReference>
<feature type="region of interest" description="Disordered" evidence="5">
    <location>
        <begin position="1"/>
        <end position="21"/>
    </location>
</feature>
<dbReference type="InterPro" id="IPR009057">
    <property type="entry name" value="Homeodomain-like_sf"/>
</dbReference>
<name>A0ABY8W170_9MYCO</name>
<feature type="DNA-binding region" description="H-T-H motif" evidence="4">
    <location>
        <begin position="42"/>
        <end position="61"/>
    </location>
</feature>
<dbReference type="Gene3D" id="1.10.10.60">
    <property type="entry name" value="Homeodomain-like"/>
    <property type="match status" value="1"/>
</dbReference>
<dbReference type="PROSITE" id="PS50977">
    <property type="entry name" value="HTH_TETR_2"/>
    <property type="match status" value="1"/>
</dbReference>
<reference evidence="7 8" key="1">
    <citation type="journal article" date="2023" name="Microbiol. Resour. Announc.">
        <title>Complete Genome Sequence of Mycobacterium wuenschmanii, a novel Nontuberculous Mycobacterium Isolated from a captive population of Amazon Milk Frogs.</title>
        <authorList>
            <person name="Hicks J."/>
            <person name="Zeineldin M."/>
            <person name="Ward H."/>
            <person name="Wuenschmann A."/>
            <person name="Camp P."/>
            <person name="Farrell D."/>
            <person name="Lehman K."/>
            <person name="Thacker T."/>
            <person name="Cuthbert E."/>
        </authorList>
    </citation>
    <scope>NUCLEOTIDE SEQUENCE [LARGE SCALE GENOMIC DNA]</scope>
    <source>
        <strain evidence="7 8">Wuenschmanii</strain>
    </source>
</reference>
<proteinExistence type="predicted"/>
<evidence type="ECO:0000313" key="8">
    <source>
        <dbReference type="Proteomes" id="UP001236585"/>
    </source>
</evidence>
<organism evidence="7 8">
    <name type="scientific">Candidatus Mycobacterium wuenschmannii</name>
    <dbReference type="NCBI Taxonomy" id="3027808"/>
    <lineage>
        <taxon>Bacteria</taxon>
        <taxon>Bacillati</taxon>
        <taxon>Actinomycetota</taxon>
        <taxon>Actinomycetes</taxon>
        <taxon>Mycobacteriales</taxon>
        <taxon>Mycobacteriaceae</taxon>
        <taxon>Mycobacterium</taxon>
    </lineage>
</organism>
<gene>
    <name evidence="7" type="ORF">PT015_04310</name>
</gene>
<evidence type="ECO:0000256" key="4">
    <source>
        <dbReference type="PROSITE-ProRule" id="PRU00335"/>
    </source>
</evidence>
<dbReference type="Pfam" id="PF00440">
    <property type="entry name" value="TetR_N"/>
    <property type="match status" value="1"/>
</dbReference>
<evidence type="ECO:0000256" key="5">
    <source>
        <dbReference type="SAM" id="MobiDB-lite"/>
    </source>
</evidence>
<dbReference type="Gene3D" id="1.10.357.10">
    <property type="entry name" value="Tetracycline Repressor, domain 2"/>
    <property type="match status" value="1"/>
</dbReference>
<evidence type="ECO:0000256" key="2">
    <source>
        <dbReference type="ARBA" id="ARBA00023125"/>
    </source>
</evidence>
<evidence type="ECO:0000313" key="7">
    <source>
        <dbReference type="EMBL" id="WIM88722.1"/>
    </source>
</evidence>
<dbReference type="InterPro" id="IPR036271">
    <property type="entry name" value="Tet_transcr_reg_TetR-rel_C_sf"/>
</dbReference>
<dbReference type="PANTHER" id="PTHR30055:SF234">
    <property type="entry name" value="HTH-TYPE TRANSCRIPTIONAL REGULATOR BETI"/>
    <property type="match status" value="1"/>
</dbReference>
<keyword evidence="1" id="KW-0805">Transcription regulation</keyword>
<keyword evidence="8" id="KW-1185">Reference proteome</keyword>
<dbReference type="PANTHER" id="PTHR30055">
    <property type="entry name" value="HTH-TYPE TRANSCRIPTIONAL REGULATOR RUTR"/>
    <property type="match status" value="1"/>
</dbReference>
<keyword evidence="3" id="KW-0804">Transcription</keyword>
<dbReference type="PRINTS" id="PR00455">
    <property type="entry name" value="HTHTETR"/>
</dbReference>
<dbReference type="InterPro" id="IPR023772">
    <property type="entry name" value="DNA-bd_HTH_TetR-type_CS"/>
</dbReference>
<evidence type="ECO:0000259" key="6">
    <source>
        <dbReference type="PROSITE" id="PS50977"/>
    </source>
</evidence>
<protein>
    <submittedName>
        <fullName evidence="7">TetR/AcrR family transcriptional regulator</fullName>
    </submittedName>
</protein>
<dbReference type="SUPFAM" id="SSF48498">
    <property type="entry name" value="Tetracyclin repressor-like, C-terminal domain"/>
    <property type="match status" value="1"/>
</dbReference>
<dbReference type="InterPro" id="IPR050109">
    <property type="entry name" value="HTH-type_TetR-like_transc_reg"/>
</dbReference>
<dbReference type="PROSITE" id="PS01081">
    <property type="entry name" value="HTH_TETR_1"/>
    <property type="match status" value="1"/>
</dbReference>